<evidence type="ECO:0000313" key="6">
    <source>
        <dbReference type="Proteomes" id="UP001595528"/>
    </source>
</evidence>
<keyword evidence="6" id="KW-1185">Reference proteome</keyword>
<evidence type="ECO:0000313" key="5">
    <source>
        <dbReference type="EMBL" id="MFC3230541.1"/>
    </source>
</evidence>
<organism evidence="5 6">
    <name type="scientific">Marinibaculum pumilum</name>
    <dbReference type="NCBI Taxonomy" id="1766165"/>
    <lineage>
        <taxon>Bacteria</taxon>
        <taxon>Pseudomonadati</taxon>
        <taxon>Pseudomonadota</taxon>
        <taxon>Alphaproteobacteria</taxon>
        <taxon>Rhodospirillales</taxon>
        <taxon>Rhodospirillaceae</taxon>
        <taxon>Marinibaculum</taxon>
    </lineage>
</organism>
<dbReference type="RefSeq" id="WP_379905801.1">
    <property type="nucleotide sequence ID" value="NZ_JBHRTR010000048.1"/>
</dbReference>
<evidence type="ECO:0000259" key="4">
    <source>
        <dbReference type="PROSITE" id="PS51819"/>
    </source>
</evidence>
<accession>A0ABV7L818</accession>
<comment type="caution">
    <text evidence="5">The sequence shown here is derived from an EMBL/GenBank/DDBJ whole genome shotgun (WGS) entry which is preliminary data.</text>
</comment>
<dbReference type="Pfam" id="PF00903">
    <property type="entry name" value="Glyoxalase"/>
    <property type="match status" value="1"/>
</dbReference>
<comment type="similarity">
    <text evidence="1">Belongs to the bleomycin resistance protein family.</text>
</comment>
<dbReference type="InterPro" id="IPR004360">
    <property type="entry name" value="Glyas_Fos-R_dOase_dom"/>
</dbReference>
<protein>
    <recommendedName>
        <fullName evidence="2">Bleomycin resistance protein</fullName>
    </recommendedName>
</protein>
<feature type="domain" description="VOC" evidence="4">
    <location>
        <begin position="7"/>
        <end position="134"/>
    </location>
</feature>
<dbReference type="PROSITE" id="PS51819">
    <property type="entry name" value="VOC"/>
    <property type="match status" value="1"/>
</dbReference>
<dbReference type="Proteomes" id="UP001595528">
    <property type="component" value="Unassembled WGS sequence"/>
</dbReference>
<evidence type="ECO:0000256" key="2">
    <source>
        <dbReference type="ARBA" id="ARBA00021572"/>
    </source>
</evidence>
<dbReference type="SUPFAM" id="SSF54593">
    <property type="entry name" value="Glyoxalase/Bleomycin resistance protein/Dihydroxybiphenyl dioxygenase"/>
    <property type="match status" value="1"/>
</dbReference>
<dbReference type="InterPro" id="IPR037523">
    <property type="entry name" value="VOC_core"/>
</dbReference>
<dbReference type="CDD" id="cd08349">
    <property type="entry name" value="BLMA_like"/>
    <property type="match status" value="1"/>
</dbReference>
<proteinExistence type="inferred from homology"/>
<dbReference type="PRINTS" id="PR00311">
    <property type="entry name" value="BLEOMYCINRST"/>
</dbReference>
<name>A0ABV7L818_9PROT</name>
<dbReference type="InterPro" id="IPR029068">
    <property type="entry name" value="Glyas_Bleomycin-R_OHBP_Dase"/>
</dbReference>
<keyword evidence="3" id="KW-0046">Antibiotic resistance</keyword>
<dbReference type="EMBL" id="JBHRTR010000048">
    <property type="protein sequence ID" value="MFC3230541.1"/>
    <property type="molecule type" value="Genomic_DNA"/>
</dbReference>
<gene>
    <name evidence="5" type="ORF">ACFOGJ_25055</name>
</gene>
<evidence type="ECO:0000256" key="1">
    <source>
        <dbReference type="ARBA" id="ARBA00011051"/>
    </source>
</evidence>
<evidence type="ECO:0000256" key="3">
    <source>
        <dbReference type="ARBA" id="ARBA00023251"/>
    </source>
</evidence>
<sequence>MSESRMTAAIPVLPVRETEAAAAFYAEKLGFRVGHIDPGYAILVRDGVQVHLWAATDEDWRRRDGGRPVQSGAESFLAGTASCRIATEGIAALHDACRQSGIVHPNGALADKPHGLREFAVLDPDGNLVTFFQPLPAA</sequence>
<reference evidence="6" key="1">
    <citation type="journal article" date="2019" name="Int. J. Syst. Evol. Microbiol.">
        <title>The Global Catalogue of Microorganisms (GCM) 10K type strain sequencing project: providing services to taxonomists for standard genome sequencing and annotation.</title>
        <authorList>
            <consortium name="The Broad Institute Genomics Platform"/>
            <consortium name="The Broad Institute Genome Sequencing Center for Infectious Disease"/>
            <person name="Wu L."/>
            <person name="Ma J."/>
        </authorList>
    </citation>
    <scope>NUCLEOTIDE SEQUENCE [LARGE SCALE GENOMIC DNA]</scope>
    <source>
        <strain evidence="6">KCTC 42964</strain>
    </source>
</reference>
<dbReference type="Gene3D" id="3.10.180.10">
    <property type="entry name" value="2,3-Dihydroxybiphenyl 1,2-Dioxygenase, domain 1"/>
    <property type="match status" value="1"/>
</dbReference>
<dbReference type="InterPro" id="IPR000335">
    <property type="entry name" value="Bleomycin-R"/>
</dbReference>